<feature type="domain" description="BioF2-like acetyltransferase" evidence="1">
    <location>
        <begin position="159"/>
        <end position="298"/>
    </location>
</feature>
<name>A0ABP8ZC05_9ACTN</name>
<proteinExistence type="predicted"/>
<dbReference type="Gene3D" id="3.40.630.30">
    <property type="match status" value="1"/>
</dbReference>
<evidence type="ECO:0000259" key="1">
    <source>
        <dbReference type="Pfam" id="PF13480"/>
    </source>
</evidence>
<protein>
    <recommendedName>
        <fullName evidence="1">BioF2-like acetyltransferase domain-containing protein</fullName>
    </recommendedName>
</protein>
<dbReference type="Proteomes" id="UP001499882">
    <property type="component" value="Unassembled WGS sequence"/>
</dbReference>
<reference evidence="3" key="1">
    <citation type="journal article" date="2019" name="Int. J. Syst. Evol. Microbiol.">
        <title>The Global Catalogue of Microorganisms (GCM) 10K type strain sequencing project: providing services to taxonomists for standard genome sequencing and annotation.</title>
        <authorList>
            <consortium name="The Broad Institute Genomics Platform"/>
            <consortium name="The Broad Institute Genome Sequencing Center for Infectious Disease"/>
            <person name="Wu L."/>
            <person name="Ma J."/>
        </authorList>
    </citation>
    <scope>NUCLEOTIDE SEQUENCE [LARGE SCALE GENOMIC DNA]</scope>
    <source>
        <strain evidence="3">JCM 18532</strain>
    </source>
</reference>
<comment type="caution">
    <text evidence="2">The sequence shown here is derived from an EMBL/GenBank/DDBJ whole genome shotgun (WGS) entry which is preliminary data.</text>
</comment>
<gene>
    <name evidence="2" type="ORF">GCM10023350_41950</name>
</gene>
<dbReference type="InterPro" id="IPR016181">
    <property type="entry name" value="Acyl_CoA_acyltransferase"/>
</dbReference>
<accession>A0ABP8ZC05</accession>
<dbReference type="Pfam" id="PF13480">
    <property type="entry name" value="Acetyltransf_6"/>
    <property type="match status" value="1"/>
</dbReference>
<dbReference type="InterPro" id="IPR038740">
    <property type="entry name" value="BioF2-like_GNAT_dom"/>
</dbReference>
<sequence>MPGSLSVAIRPRLEHHRETWDALGALAPLPSPFQRSWWIEGVAPHDTTYALVLDGDRLLGGLALGVRRVTGVRRYAAPGPAVLCPDHLDLLAAPGAEDVVAGVIGEWLARPGQRVLDLRGVADSSLLARALGATPARLDVAPYEALPVTPETYLARRSSNFRRSVRRAAKSLASKGIEHRQVSPADLPDAFAAFRELHEGREGRGPLVAQMPALIRALAAGVAVGEARIDVLAAGSDVVAVSLAFVVAGRLSLYQVARSLDGAHDGAGNVLLVAVIEDAVTDGCHEVDLLRGGEGYKSSFADRTRVVGRLRTAHGGAARAQVAAEDAARRVSARLRSRAP</sequence>
<dbReference type="EMBL" id="BAABKN010000027">
    <property type="protein sequence ID" value="GAA4752293.1"/>
    <property type="molecule type" value="Genomic_DNA"/>
</dbReference>
<evidence type="ECO:0000313" key="3">
    <source>
        <dbReference type="Proteomes" id="UP001499882"/>
    </source>
</evidence>
<dbReference type="SUPFAM" id="SSF55729">
    <property type="entry name" value="Acyl-CoA N-acyltransferases (Nat)"/>
    <property type="match status" value="1"/>
</dbReference>
<evidence type="ECO:0000313" key="2">
    <source>
        <dbReference type="EMBL" id="GAA4752293.1"/>
    </source>
</evidence>
<dbReference type="RefSeq" id="WP_345528967.1">
    <property type="nucleotide sequence ID" value="NZ_BAABKN010000027.1"/>
</dbReference>
<organism evidence="2 3">
    <name type="scientific">Nocardioides endophyticus</name>
    <dbReference type="NCBI Taxonomy" id="1353775"/>
    <lineage>
        <taxon>Bacteria</taxon>
        <taxon>Bacillati</taxon>
        <taxon>Actinomycetota</taxon>
        <taxon>Actinomycetes</taxon>
        <taxon>Propionibacteriales</taxon>
        <taxon>Nocardioidaceae</taxon>
        <taxon>Nocardioides</taxon>
    </lineage>
</organism>
<keyword evidence="3" id="KW-1185">Reference proteome</keyword>